<dbReference type="Pfam" id="PF00596">
    <property type="entry name" value="Aldolase_II"/>
    <property type="match status" value="1"/>
</dbReference>
<name>A0ABD4Z3V9_9BURK</name>
<reference evidence="3 4" key="1">
    <citation type="submission" date="2022-09" db="EMBL/GenBank/DDBJ databases">
        <title>Intensive care unit water sources are persistently colonized with multi-drug resistant bacteria and are the site of extensive horizontal gene transfer of antibiotic resistance genes.</title>
        <authorList>
            <person name="Diorio-Toth L."/>
        </authorList>
    </citation>
    <scope>NUCLEOTIDE SEQUENCE [LARGE SCALE GENOMIC DNA]</scope>
    <source>
        <strain evidence="3 4">GD03967</strain>
    </source>
</reference>
<sequence>MTLKSSVRERVSEAEWSTRVDLAACYRLVARHGMADLIYNHITARVPGEEGHFLINPFGFLYEEITASSLFKIDLDGHVIERPDLPEDIGINHAGFVIHSAVHAARHDVECVLHTHTRAGMAVSVMAQGLLPATQGALRFHERLAYHDFEGPAVDEGERERLVADLGSNDAMILRNHGLLACGRSIAEAFLLMNRLEMACRVQVDFLAANTPLHLPTPEVMAKTARILAPSTFTGRSGNEASLGNWNGQREWTALLRQLDRIDPTYQH</sequence>
<dbReference type="PANTHER" id="PTHR10672">
    <property type="entry name" value="ADDUCIN"/>
    <property type="match status" value="1"/>
</dbReference>
<evidence type="ECO:0000259" key="2">
    <source>
        <dbReference type="SMART" id="SM01007"/>
    </source>
</evidence>
<dbReference type="SMART" id="SM01007">
    <property type="entry name" value="Aldolase_II"/>
    <property type="match status" value="1"/>
</dbReference>
<dbReference type="InterPro" id="IPR001303">
    <property type="entry name" value="Aldolase_II/adducin_N"/>
</dbReference>
<accession>A0ABD4Z3V9</accession>
<comment type="caution">
    <text evidence="3">The sequence shown here is derived from an EMBL/GenBank/DDBJ whole genome shotgun (WGS) entry which is preliminary data.</text>
</comment>
<dbReference type="SUPFAM" id="SSF53639">
    <property type="entry name" value="AraD/HMP-PK domain-like"/>
    <property type="match status" value="1"/>
</dbReference>
<evidence type="ECO:0000256" key="1">
    <source>
        <dbReference type="ARBA" id="ARBA00037961"/>
    </source>
</evidence>
<organism evidence="3 4">
    <name type="scientific">Achromobacter mucicolens</name>
    <dbReference type="NCBI Taxonomy" id="1389922"/>
    <lineage>
        <taxon>Bacteria</taxon>
        <taxon>Pseudomonadati</taxon>
        <taxon>Pseudomonadota</taxon>
        <taxon>Betaproteobacteria</taxon>
        <taxon>Burkholderiales</taxon>
        <taxon>Alcaligenaceae</taxon>
        <taxon>Achromobacter</taxon>
    </lineage>
</organism>
<evidence type="ECO:0000313" key="3">
    <source>
        <dbReference type="EMBL" id="MDH1182118.1"/>
    </source>
</evidence>
<dbReference type="AlphaFoldDB" id="A0ABD4Z3V9"/>
<dbReference type="InterPro" id="IPR036409">
    <property type="entry name" value="Aldolase_II/adducin_N_sf"/>
</dbReference>
<dbReference type="EMBL" id="JAOBZK010000101">
    <property type="protein sequence ID" value="MDH1182118.1"/>
    <property type="molecule type" value="Genomic_DNA"/>
</dbReference>
<dbReference type="InterPro" id="IPR051017">
    <property type="entry name" value="Aldolase-II_Adducin_sf"/>
</dbReference>
<dbReference type="RefSeq" id="WP_003060821.1">
    <property type="nucleotide sequence ID" value="NZ_JAOBZK010000101.1"/>
</dbReference>
<dbReference type="PANTHER" id="PTHR10672:SF3">
    <property type="entry name" value="PROTEIN HU-LI TAI SHAO"/>
    <property type="match status" value="1"/>
</dbReference>
<feature type="domain" description="Class II aldolase/adducin N-terminal" evidence="2">
    <location>
        <begin position="20"/>
        <end position="204"/>
    </location>
</feature>
<dbReference type="Proteomes" id="UP001158644">
    <property type="component" value="Unassembled WGS sequence"/>
</dbReference>
<evidence type="ECO:0000313" key="4">
    <source>
        <dbReference type="Proteomes" id="UP001158644"/>
    </source>
</evidence>
<comment type="similarity">
    <text evidence="1">Belongs to the aldolase class II family.</text>
</comment>
<proteinExistence type="inferred from homology"/>
<gene>
    <name evidence="3" type="ORF">N5C72_28920</name>
</gene>
<dbReference type="NCBIfam" id="NF005451">
    <property type="entry name" value="PRK07044.1"/>
    <property type="match status" value="1"/>
</dbReference>
<dbReference type="Gene3D" id="3.40.225.10">
    <property type="entry name" value="Class II aldolase/adducin N-terminal domain"/>
    <property type="match status" value="1"/>
</dbReference>
<protein>
    <submittedName>
        <fullName evidence="3">Class II aldolase/adducin family protein</fullName>
    </submittedName>
</protein>